<evidence type="ECO:0000256" key="1">
    <source>
        <dbReference type="ARBA" id="ARBA00000085"/>
    </source>
</evidence>
<dbReference type="InterPro" id="IPR003660">
    <property type="entry name" value="HAMP_dom"/>
</dbReference>
<reference evidence="11 12" key="1">
    <citation type="submission" date="2018-05" db="EMBL/GenBank/DDBJ databases">
        <authorList>
            <person name="Goeker M."/>
            <person name="Huntemann M."/>
            <person name="Clum A."/>
            <person name="Pillay M."/>
            <person name="Palaniappan K."/>
            <person name="Varghese N."/>
            <person name="Mikhailova N."/>
            <person name="Stamatis D."/>
            <person name="Reddy T."/>
            <person name="Daum C."/>
            <person name="Shapiro N."/>
            <person name="Ivanova N."/>
            <person name="Kyrpides N."/>
            <person name="Woyke T."/>
        </authorList>
    </citation>
    <scope>NUCLEOTIDE SEQUENCE [LARGE SCALE GENOMIC DNA]</scope>
    <source>
        <strain evidence="11 12">DSM 26524</strain>
    </source>
</reference>
<dbReference type="EMBL" id="QGGY01000012">
    <property type="protein sequence ID" value="PWJ73536.1"/>
    <property type="molecule type" value="Genomic_DNA"/>
</dbReference>
<keyword evidence="7" id="KW-0902">Two-component regulatory system</keyword>
<dbReference type="SMART" id="SM00387">
    <property type="entry name" value="HATPase_c"/>
    <property type="match status" value="1"/>
</dbReference>
<keyword evidence="5" id="KW-0808">Transferase</keyword>
<dbReference type="GO" id="GO:0000155">
    <property type="term" value="F:phosphorelay sensor kinase activity"/>
    <property type="evidence" value="ECO:0007669"/>
    <property type="project" value="InterPro"/>
</dbReference>
<evidence type="ECO:0000259" key="9">
    <source>
        <dbReference type="PROSITE" id="PS50109"/>
    </source>
</evidence>
<proteinExistence type="predicted"/>
<name>A0AB73T0Y0_9FIRM</name>
<dbReference type="Proteomes" id="UP000245412">
    <property type="component" value="Unassembled WGS sequence"/>
</dbReference>
<evidence type="ECO:0000259" key="10">
    <source>
        <dbReference type="PROSITE" id="PS50885"/>
    </source>
</evidence>
<dbReference type="PANTHER" id="PTHR34220">
    <property type="entry name" value="SENSOR HISTIDINE KINASE YPDA"/>
    <property type="match status" value="1"/>
</dbReference>
<gene>
    <name evidence="11" type="ORF">C7383_112111</name>
</gene>
<evidence type="ECO:0000256" key="6">
    <source>
        <dbReference type="ARBA" id="ARBA00022777"/>
    </source>
</evidence>
<feature type="transmembrane region" description="Helical" evidence="8">
    <location>
        <begin position="46"/>
        <end position="69"/>
    </location>
</feature>
<dbReference type="PANTHER" id="PTHR34220:SF7">
    <property type="entry name" value="SENSOR HISTIDINE KINASE YPDA"/>
    <property type="match status" value="1"/>
</dbReference>
<evidence type="ECO:0000256" key="4">
    <source>
        <dbReference type="ARBA" id="ARBA00022553"/>
    </source>
</evidence>
<keyword evidence="6" id="KW-0418">Kinase</keyword>
<dbReference type="EC" id="2.7.13.3" evidence="3"/>
<accession>A0AB73T0Y0</accession>
<keyword evidence="4" id="KW-0597">Phosphoprotein</keyword>
<comment type="catalytic activity">
    <reaction evidence="1">
        <text>ATP + protein L-histidine = ADP + protein N-phospho-L-histidine.</text>
        <dbReference type="EC" id="2.7.13.3"/>
    </reaction>
</comment>
<dbReference type="InterPro" id="IPR005467">
    <property type="entry name" value="His_kinase_dom"/>
</dbReference>
<feature type="domain" description="HAMP" evidence="10">
    <location>
        <begin position="298"/>
        <end position="351"/>
    </location>
</feature>
<evidence type="ECO:0000256" key="3">
    <source>
        <dbReference type="ARBA" id="ARBA00012438"/>
    </source>
</evidence>
<evidence type="ECO:0000256" key="2">
    <source>
        <dbReference type="ARBA" id="ARBA00004370"/>
    </source>
</evidence>
<dbReference type="InterPro" id="IPR036890">
    <property type="entry name" value="HATPase_C_sf"/>
</dbReference>
<sequence>MEYWFIEKTQEDAKETCISLEEGMGEILRKCGGRLKYFFQSISTKVFVIMLILVLPFNILAIMLSRAAVDSMIEQARISVKNVMENYVTDMQNNMQAAEYLLWSMKNEESDGLTLARQEEGNDYQAARIRLYYKLMNGMRLADGTDGYFFYMKDLDDILVWDSTFAKRTAGEEFVRSEIDKGFKAGWNLNMIGERPAACLFIQIGSVIYGGWLYLDDILSQLENDIQYEKAEFTFAENPENQRETAVSAYSKKGKFYLNACLDRQEIAGNISNVYMMMQAGAFIALFLIPVLYMMISHLLMSPLKTVNQAQKRLREGDLDYRITDKANSIEFEYSFQSFNKMADRIQTLKIENYEKELATQQMELKNLQLQIRPHFLLNTFNLIYTLVQRREEKAVQDIVLYLSEYFRYLFRSGNSLELFSKEQHLIEGYIQMASVRYPGSIDIEYVYDPEISFVRVPPLLLHNFVENIIKHVVKQGHMTHISVVGQYDEQGVTFMIMDDGPGIGEEALKELDASMRRGKSDGSHIGFSNSLRRLKYFYGEEADIVITSETGAGTCVTIRFPYNLEVQDEAFDCE</sequence>
<evidence type="ECO:0000313" key="11">
    <source>
        <dbReference type="EMBL" id="PWJ73536.1"/>
    </source>
</evidence>
<keyword evidence="8" id="KW-0472">Membrane</keyword>
<dbReference type="PROSITE" id="PS50885">
    <property type="entry name" value="HAMP"/>
    <property type="match status" value="1"/>
</dbReference>
<dbReference type="InterPro" id="IPR050640">
    <property type="entry name" value="Bact_2-comp_sensor_kinase"/>
</dbReference>
<comment type="caution">
    <text evidence="11">The sequence shown here is derived from an EMBL/GenBank/DDBJ whole genome shotgun (WGS) entry which is preliminary data.</text>
</comment>
<evidence type="ECO:0000256" key="8">
    <source>
        <dbReference type="SAM" id="Phobius"/>
    </source>
</evidence>
<dbReference type="CDD" id="cd06225">
    <property type="entry name" value="HAMP"/>
    <property type="match status" value="1"/>
</dbReference>
<dbReference type="InterPro" id="IPR010559">
    <property type="entry name" value="Sig_transdc_His_kin_internal"/>
</dbReference>
<dbReference type="GO" id="GO:0016020">
    <property type="term" value="C:membrane"/>
    <property type="evidence" value="ECO:0007669"/>
    <property type="project" value="UniProtKB-SubCell"/>
</dbReference>
<dbReference type="InterPro" id="IPR003594">
    <property type="entry name" value="HATPase_dom"/>
</dbReference>
<organism evidence="11 12">
    <name type="scientific">Murimonas intestini</name>
    <dbReference type="NCBI Taxonomy" id="1337051"/>
    <lineage>
        <taxon>Bacteria</taxon>
        <taxon>Bacillati</taxon>
        <taxon>Bacillota</taxon>
        <taxon>Clostridia</taxon>
        <taxon>Lachnospirales</taxon>
        <taxon>Lachnospiraceae</taxon>
        <taxon>Murimonas</taxon>
    </lineage>
</organism>
<feature type="domain" description="Histidine kinase" evidence="9">
    <location>
        <begin position="295"/>
        <end position="565"/>
    </location>
</feature>
<keyword evidence="12" id="KW-1185">Reference proteome</keyword>
<keyword evidence="8" id="KW-0812">Transmembrane</keyword>
<dbReference type="Gene3D" id="6.10.340.10">
    <property type="match status" value="1"/>
</dbReference>
<dbReference type="SUPFAM" id="SSF55874">
    <property type="entry name" value="ATPase domain of HSP90 chaperone/DNA topoisomerase II/histidine kinase"/>
    <property type="match status" value="1"/>
</dbReference>
<feature type="transmembrane region" description="Helical" evidence="8">
    <location>
        <begin position="274"/>
        <end position="296"/>
    </location>
</feature>
<keyword evidence="8" id="KW-1133">Transmembrane helix</keyword>
<dbReference type="Pfam" id="PF02518">
    <property type="entry name" value="HATPase_c"/>
    <property type="match status" value="1"/>
</dbReference>
<dbReference type="AlphaFoldDB" id="A0AB73T0Y0"/>
<comment type="subcellular location">
    <subcellularLocation>
        <location evidence="2">Membrane</location>
    </subcellularLocation>
</comment>
<dbReference type="Pfam" id="PF06580">
    <property type="entry name" value="His_kinase"/>
    <property type="match status" value="1"/>
</dbReference>
<evidence type="ECO:0000256" key="7">
    <source>
        <dbReference type="ARBA" id="ARBA00023012"/>
    </source>
</evidence>
<evidence type="ECO:0000256" key="5">
    <source>
        <dbReference type="ARBA" id="ARBA00022679"/>
    </source>
</evidence>
<evidence type="ECO:0000313" key="12">
    <source>
        <dbReference type="Proteomes" id="UP000245412"/>
    </source>
</evidence>
<dbReference type="Gene3D" id="3.30.565.10">
    <property type="entry name" value="Histidine kinase-like ATPase, C-terminal domain"/>
    <property type="match status" value="1"/>
</dbReference>
<protein>
    <recommendedName>
        <fullName evidence="3">histidine kinase</fullName>
        <ecNumber evidence="3">2.7.13.3</ecNumber>
    </recommendedName>
</protein>
<dbReference type="PROSITE" id="PS50109">
    <property type="entry name" value="HIS_KIN"/>
    <property type="match status" value="1"/>
</dbReference>